<dbReference type="STRING" id="159087.Daro_1843"/>
<dbReference type="EMBL" id="CP000089">
    <property type="protein sequence ID" value="AAZ46589.1"/>
    <property type="molecule type" value="Genomic_DNA"/>
</dbReference>
<accession>Q47EZ2</accession>
<dbReference type="eggNOG" id="ENOG503308B">
    <property type="taxonomic scope" value="Bacteria"/>
</dbReference>
<organism evidence="1">
    <name type="scientific">Dechloromonas aromatica (strain RCB)</name>
    <dbReference type="NCBI Taxonomy" id="159087"/>
    <lineage>
        <taxon>Bacteria</taxon>
        <taxon>Pseudomonadati</taxon>
        <taxon>Pseudomonadota</taxon>
        <taxon>Betaproteobacteria</taxon>
        <taxon>Rhodocyclales</taxon>
        <taxon>Azonexaceae</taxon>
        <taxon>Dechloromonas</taxon>
    </lineage>
</organism>
<dbReference type="KEGG" id="dar:Daro_1843"/>
<name>Q47EZ2_DECAR</name>
<dbReference type="HOGENOM" id="CLU_172324_0_0_4"/>
<dbReference type="PROSITE" id="PS51257">
    <property type="entry name" value="PROKAR_LIPOPROTEIN"/>
    <property type="match status" value="1"/>
</dbReference>
<gene>
    <name evidence="1" type="ordered locus">Daro_1843</name>
</gene>
<evidence type="ECO:0000313" key="1">
    <source>
        <dbReference type="EMBL" id="AAZ46589.1"/>
    </source>
</evidence>
<dbReference type="AlphaFoldDB" id="Q47EZ2"/>
<sequence>MRPSSLALGMLAVLVTACLLIFGLVSRLSVEDEQKLNANRALVEKLGLTDLALFTEARYTRHPTQADLHSALQDHPAAFDHFPSGSLLPPPALLTQSHAHLAGKTTSPD</sequence>
<dbReference type="OrthoDB" id="8527335at2"/>
<protein>
    <submittedName>
        <fullName evidence="1">Uncharacterized protein</fullName>
    </submittedName>
</protein>
<reference evidence="1" key="1">
    <citation type="submission" date="2005-08" db="EMBL/GenBank/DDBJ databases">
        <title>Complete sequence of Dechloromonas aromatica RCB.</title>
        <authorList>
            <person name="Salinero K.K."/>
            <person name="Copeland A."/>
            <person name="Lucas S."/>
            <person name="Lapidus A."/>
            <person name="Barry K."/>
            <person name="Detter J.C."/>
            <person name="Glavina T."/>
            <person name="Hammon N."/>
            <person name="Israni S."/>
            <person name="Pitluck S."/>
            <person name="Di Bartolo G."/>
            <person name="Trong S."/>
            <person name="Schmutz J."/>
            <person name="Larimer F."/>
            <person name="Land M."/>
            <person name="Ivanova N."/>
            <person name="Richardson P."/>
        </authorList>
    </citation>
    <scope>NUCLEOTIDE SEQUENCE</scope>
    <source>
        <strain evidence="1">RCB</strain>
    </source>
</reference>
<proteinExistence type="predicted"/>